<organism evidence="1 2">
    <name type="scientific">Streptomyces ossamyceticus</name>
    <dbReference type="NCBI Taxonomy" id="249581"/>
    <lineage>
        <taxon>Bacteria</taxon>
        <taxon>Bacillati</taxon>
        <taxon>Actinomycetota</taxon>
        <taxon>Actinomycetes</taxon>
        <taxon>Kitasatosporales</taxon>
        <taxon>Streptomycetaceae</taxon>
        <taxon>Streptomyces</taxon>
    </lineage>
</organism>
<dbReference type="EMBL" id="JBEXPZ010000089">
    <property type="protein sequence ID" value="MET9850906.1"/>
    <property type="molecule type" value="Genomic_DNA"/>
</dbReference>
<evidence type="ECO:0008006" key="3">
    <source>
        <dbReference type="Google" id="ProtNLM"/>
    </source>
</evidence>
<reference evidence="1 2" key="1">
    <citation type="submission" date="2024-06" db="EMBL/GenBank/DDBJ databases">
        <title>The Natural Products Discovery Center: Release of the First 8490 Sequenced Strains for Exploring Actinobacteria Biosynthetic Diversity.</title>
        <authorList>
            <person name="Kalkreuter E."/>
            <person name="Kautsar S.A."/>
            <person name="Yang D."/>
            <person name="Bader C.D."/>
            <person name="Teijaro C.N."/>
            <person name="Fluegel L."/>
            <person name="Davis C.M."/>
            <person name="Simpson J.R."/>
            <person name="Lauterbach L."/>
            <person name="Steele A.D."/>
            <person name="Gui C."/>
            <person name="Meng S."/>
            <person name="Li G."/>
            <person name="Viehrig K."/>
            <person name="Ye F."/>
            <person name="Su P."/>
            <person name="Kiefer A.F."/>
            <person name="Nichols A."/>
            <person name="Cepeda A.J."/>
            <person name="Yan W."/>
            <person name="Fan B."/>
            <person name="Jiang Y."/>
            <person name="Adhikari A."/>
            <person name="Zheng C.-J."/>
            <person name="Schuster L."/>
            <person name="Cowan T.M."/>
            <person name="Smanski M.J."/>
            <person name="Chevrette M.G."/>
            <person name="De Carvalho L.P.S."/>
            <person name="Shen B."/>
        </authorList>
    </citation>
    <scope>NUCLEOTIDE SEQUENCE [LARGE SCALE GENOMIC DNA]</scope>
    <source>
        <strain evidence="1 2">NPDC006434</strain>
    </source>
</reference>
<accession>A0ABV2VAP5</accession>
<comment type="caution">
    <text evidence="1">The sequence shown here is derived from an EMBL/GenBank/DDBJ whole genome shotgun (WGS) entry which is preliminary data.</text>
</comment>
<dbReference type="RefSeq" id="WP_355404435.1">
    <property type="nucleotide sequence ID" value="NZ_JBEGHN010000023.1"/>
</dbReference>
<gene>
    <name evidence="1" type="ORF">ABZZ21_41480</name>
</gene>
<evidence type="ECO:0000313" key="2">
    <source>
        <dbReference type="Proteomes" id="UP001550210"/>
    </source>
</evidence>
<proteinExistence type="predicted"/>
<evidence type="ECO:0000313" key="1">
    <source>
        <dbReference type="EMBL" id="MET9850906.1"/>
    </source>
</evidence>
<protein>
    <recommendedName>
        <fullName evidence="3">TetR family transcriptional regulator</fullName>
    </recommendedName>
</protein>
<name>A0ABV2VAP5_9ACTN</name>
<dbReference type="Proteomes" id="UP001550210">
    <property type="component" value="Unassembled WGS sequence"/>
</dbReference>
<sequence>MSDTPHRTSYDAALDAVRGYAHSDAVAVREALAGLDARSWTEVYDVLGGLLRSTIGIMELTGRHWKLDDLVRCTDGVSAAAPPHYEFAMAEATRAWARGDQSVMRAFSGRDIQGAAHMSAIGVAVLGLALWGRSGLLAVLEEFRAAADTLAHDPSTGA</sequence>
<keyword evidence="2" id="KW-1185">Reference proteome</keyword>